<proteinExistence type="predicted"/>
<sequence length="55" mass="6470">MVVAKPFEKQKVNSYETYYRATVHPTSTIKSPSDEYEYGDYGDRDQPFVYDNLLL</sequence>
<dbReference type="AlphaFoldDB" id="A0A232FGP1"/>
<evidence type="ECO:0000313" key="2">
    <source>
        <dbReference type="Proteomes" id="UP000215335"/>
    </source>
</evidence>
<accession>A0A232FGP1</accession>
<keyword evidence="2" id="KW-1185">Reference proteome</keyword>
<comment type="caution">
    <text evidence="1">The sequence shown here is derived from an EMBL/GenBank/DDBJ whole genome shotgun (WGS) entry which is preliminary data.</text>
</comment>
<protein>
    <submittedName>
        <fullName evidence="1">Uncharacterized protein</fullName>
    </submittedName>
</protein>
<reference evidence="1 2" key="1">
    <citation type="journal article" date="2017" name="Curr. Biol.">
        <title>The Evolution of Venom by Co-option of Single-Copy Genes.</title>
        <authorList>
            <person name="Martinson E.O."/>
            <person name="Mrinalini"/>
            <person name="Kelkar Y.D."/>
            <person name="Chang C.H."/>
            <person name="Werren J.H."/>
        </authorList>
    </citation>
    <scope>NUCLEOTIDE SEQUENCE [LARGE SCALE GENOMIC DNA]</scope>
    <source>
        <strain evidence="1 2">Alberta</strain>
        <tissue evidence="1">Whole body</tissue>
    </source>
</reference>
<evidence type="ECO:0000313" key="1">
    <source>
        <dbReference type="EMBL" id="OXU29690.1"/>
    </source>
</evidence>
<gene>
    <name evidence="1" type="ORF">TSAR_011719</name>
</gene>
<dbReference type="EMBL" id="NNAY01000253">
    <property type="protein sequence ID" value="OXU29690.1"/>
    <property type="molecule type" value="Genomic_DNA"/>
</dbReference>
<organism evidence="1 2">
    <name type="scientific">Trichomalopsis sarcophagae</name>
    <dbReference type="NCBI Taxonomy" id="543379"/>
    <lineage>
        <taxon>Eukaryota</taxon>
        <taxon>Metazoa</taxon>
        <taxon>Ecdysozoa</taxon>
        <taxon>Arthropoda</taxon>
        <taxon>Hexapoda</taxon>
        <taxon>Insecta</taxon>
        <taxon>Pterygota</taxon>
        <taxon>Neoptera</taxon>
        <taxon>Endopterygota</taxon>
        <taxon>Hymenoptera</taxon>
        <taxon>Apocrita</taxon>
        <taxon>Proctotrupomorpha</taxon>
        <taxon>Chalcidoidea</taxon>
        <taxon>Pteromalidae</taxon>
        <taxon>Pteromalinae</taxon>
        <taxon>Trichomalopsis</taxon>
    </lineage>
</organism>
<dbReference type="Proteomes" id="UP000215335">
    <property type="component" value="Unassembled WGS sequence"/>
</dbReference>
<name>A0A232FGP1_9HYME</name>